<keyword evidence="7" id="KW-1185">Reference proteome</keyword>
<evidence type="ECO:0000313" key="7">
    <source>
        <dbReference type="Proteomes" id="UP001177670"/>
    </source>
</evidence>
<dbReference type="InterPro" id="IPR050087">
    <property type="entry name" value="AON_synthase_class-II"/>
</dbReference>
<dbReference type="SUPFAM" id="SSF53383">
    <property type="entry name" value="PLP-dependent transferases"/>
    <property type="match status" value="1"/>
</dbReference>
<dbReference type="InterPro" id="IPR015421">
    <property type="entry name" value="PyrdxlP-dep_Trfase_major"/>
</dbReference>
<protein>
    <recommendedName>
        <fullName evidence="5">Aminotransferase class I/classII large domain-containing protein</fullName>
    </recommendedName>
</protein>
<evidence type="ECO:0000313" key="6">
    <source>
        <dbReference type="EMBL" id="KAK1120140.1"/>
    </source>
</evidence>
<dbReference type="GO" id="GO:0003870">
    <property type="term" value="F:5-aminolevulinate synthase activity"/>
    <property type="evidence" value="ECO:0007669"/>
    <property type="project" value="TreeGrafter"/>
</dbReference>
<keyword evidence="3" id="KW-0808">Transferase</keyword>
<dbReference type="Gene3D" id="3.90.1150.10">
    <property type="entry name" value="Aspartate Aminotransferase, domain 1"/>
    <property type="match status" value="1"/>
</dbReference>
<dbReference type="Pfam" id="PF00155">
    <property type="entry name" value="Aminotran_1_2"/>
    <property type="match status" value="1"/>
</dbReference>
<dbReference type="PANTHER" id="PTHR13693">
    <property type="entry name" value="CLASS II AMINOTRANSFERASE/8-AMINO-7-OXONONANOATE SYNTHASE"/>
    <property type="match status" value="1"/>
</dbReference>
<dbReference type="GO" id="GO:0030170">
    <property type="term" value="F:pyridoxal phosphate binding"/>
    <property type="evidence" value="ECO:0007669"/>
    <property type="project" value="InterPro"/>
</dbReference>
<organism evidence="6 7">
    <name type="scientific">Melipona bicolor</name>
    <dbReference type="NCBI Taxonomy" id="60889"/>
    <lineage>
        <taxon>Eukaryota</taxon>
        <taxon>Metazoa</taxon>
        <taxon>Ecdysozoa</taxon>
        <taxon>Arthropoda</taxon>
        <taxon>Hexapoda</taxon>
        <taxon>Insecta</taxon>
        <taxon>Pterygota</taxon>
        <taxon>Neoptera</taxon>
        <taxon>Endopterygota</taxon>
        <taxon>Hymenoptera</taxon>
        <taxon>Apocrita</taxon>
        <taxon>Aculeata</taxon>
        <taxon>Apoidea</taxon>
        <taxon>Anthophila</taxon>
        <taxon>Apidae</taxon>
        <taxon>Melipona</taxon>
    </lineage>
</organism>
<comment type="caution">
    <text evidence="6">The sequence shown here is derived from an EMBL/GenBank/DDBJ whole genome shotgun (WGS) entry which is preliminary data.</text>
</comment>
<dbReference type="PANTHER" id="PTHR13693:SF102">
    <property type="entry name" value="2-AMINO-3-KETOBUTYRATE COENZYME A LIGASE, MITOCHONDRIAL"/>
    <property type="match status" value="1"/>
</dbReference>
<dbReference type="AlphaFoldDB" id="A0AA40FK63"/>
<evidence type="ECO:0000256" key="2">
    <source>
        <dbReference type="ARBA" id="ARBA00008392"/>
    </source>
</evidence>
<comment type="cofactor">
    <cofactor evidence="1">
        <name>pyridoxal 5'-phosphate</name>
        <dbReference type="ChEBI" id="CHEBI:597326"/>
    </cofactor>
</comment>
<dbReference type="GO" id="GO:0006783">
    <property type="term" value="P:heme biosynthetic process"/>
    <property type="evidence" value="ECO:0007669"/>
    <property type="project" value="TreeGrafter"/>
</dbReference>
<proteinExistence type="inferred from homology"/>
<reference evidence="6" key="1">
    <citation type="submission" date="2021-10" db="EMBL/GenBank/DDBJ databases">
        <title>Melipona bicolor Genome sequencing and assembly.</title>
        <authorList>
            <person name="Araujo N.S."/>
            <person name="Arias M.C."/>
        </authorList>
    </citation>
    <scope>NUCLEOTIDE SEQUENCE</scope>
    <source>
        <strain evidence="6">USP_2M_L1-L4_2017</strain>
        <tissue evidence="6">Whole body</tissue>
    </source>
</reference>
<keyword evidence="4" id="KW-0012">Acyltransferase</keyword>
<dbReference type="GO" id="GO:0048821">
    <property type="term" value="P:erythrocyte development"/>
    <property type="evidence" value="ECO:0007669"/>
    <property type="project" value="TreeGrafter"/>
</dbReference>
<dbReference type="Proteomes" id="UP001177670">
    <property type="component" value="Unassembled WGS sequence"/>
</dbReference>
<dbReference type="InterPro" id="IPR015424">
    <property type="entry name" value="PyrdxlP-dep_Trfase"/>
</dbReference>
<dbReference type="InterPro" id="IPR004839">
    <property type="entry name" value="Aminotransferase_I/II_large"/>
</dbReference>
<dbReference type="GO" id="GO:0005739">
    <property type="term" value="C:mitochondrion"/>
    <property type="evidence" value="ECO:0007669"/>
    <property type="project" value="TreeGrafter"/>
</dbReference>
<dbReference type="EMBL" id="JAHYIQ010000033">
    <property type="protein sequence ID" value="KAK1120140.1"/>
    <property type="molecule type" value="Genomic_DNA"/>
</dbReference>
<name>A0AA40FK63_9HYME</name>
<dbReference type="InterPro" id="IPR015422">
    <property type="entry name" value="PyrdxlP-dep_Trfase_small"/>
</dbReference>
<evidence type="ECO:0000256" key="1">
    <source>
        <dbReference type="ARBA" id="ARBA00001933"/>
    </source>
</evidence>
<feature type="domain" description="Aminotransferase class I/classII large" evidence="5">
    <location>
        <begin position="26"/>
        <end position="105"/>
    </location>
</feature>
<evidence type="ECO:0000256" key="3">
    <source>
        <dbReference type="ARBA" id="ARBA00022679"/>
    </source>
</evidence>
<sequence>MVLNMIAKIPEMMRKAPKSTATCIQFENVTVTQRAYGVPKHIFRHNDIKHLEELLSKGDKSVPKTVALETVRSMTEDLCDDAHKYNALTFVDEVHAIELYEYSEAAIEILASDKERSLRASHQKNVAHMKSILTAAGLQLAIAFSHYTDKTINYPTVPKEEEKLRLAPTPRYTQYMIDQFVKDILLIFHHVRESFHASIPTVWVQARTGKIYWFLSTLSRLASPETLGHKIGLCSKQTRPSTVD</sequence>
<dbReference type="GO" id="GO:0042541">
    <property type="term" value="P:hemoglobin biosynthetic process"/>
    <property type="evidence" value="ECO:0007669"/>
    <property type="project" value="TreeGrafter"/>
</dbReference>
<gene>
    <name evidence="6" type="ORF">K0M31_012864</name>
</gene>
<evidence type="ECO:0000256" key="4">
    <source>
        <dbReference type="ARBA" id="ARBA00023315"/>
    </source>
</evidence>
<comment type="similarity">
    <text evidence="2">Belongs to the class-II pyridoxal-phosphate-dependent aminotransferase family.</text>
</comment>
<evidence type="ECO:0000259" key="5">
    <source>
        <dbReference type="Pfam" id="PF00155"/>
    </source>
</evidence>
<accession>A0AA40FK63</accession>
<dbReference type="Gene3D" id="3.40.640.10">
    <property type="entry name" value="Type I PLP-dependent aspartate aminotransferase-like (Major domain)"/>
    <property type="match status" value="1"/>
</dbReference>